<organism evidence="9 10">
    <name type="scientific">Dyadobacter frigoris</name>
    <dbReference type="NCBI Taxonomy" id="2576211"/>
    <lineage>
        <taxon>Bacteria</taxon>
        <taxon>Pseudomonadati</taxon>
        <taxon>Bacteroidota</taxon>
        <taxon>Cytophagia</taxon>
        <taxon>Cytophagales</taxon>
        <taxon>Spirosomataceae</taxon>
        <taxon>Dyadobacter</taxon>
    </lineage>
</organism>
<dbReference type="Pfam" id="PF07715">
    <property type="entry name" value="Plug"/>
    <property type="match status" value="1"/>
</dbReference>
<name>A0A4U6CS43_9BACT</name>
<evidence type="ECO:0000313" key="10">
    <source>
        <dbReference type="Proteomes" id="UP000304900"/>
    </source>
</evidence>
<keyword evidence="10" id="KW-1185">Reference proteome</keyword>
<dbReference type="Gene3D" id="2.170.130.10">
    <property type="entry name" value="TonB-dependent receptor, plug domain"/>
    <property type="match status" value="1"/>
</dbReference>
<dbReference type="Gene3D" id="2.40.170.20">
    <property type="entry name" value="TonB-dependent receptor, beta-barrel domain"/>
    <property type="match status" value="1"/>
</dbReference>
<keyword evidence="6 7" id="KW-0998">Cell outer membrane</keyword>
<evidence type="ECO:0000256" key="7">
    <source>
        <dbReference type="PROSITE-ProRule" id="PRU01360"/>
    </source>
</evidence>
<dbReference type="SUPFAM" id="SSF56935">
    <property type="entry name" value="Porins"/>
    <property type="match status" value="1"/>
</dbReference>
<accession>A0A4U6CS43</accession>
<reference evidence="9 10" key="1">
    <citation type="submission" date="2019-05" db="EMBL/GenBank/DDBJ databases">
        <title>Dyadobacter AR-3-8 sp. nov., isolated from arctic soil.</title>
        <authorList>
            <person name="Chaudhary D.K."/>
        </authorList>
    </citation>
    <scope>NUCLEOTIDE SEQUENCE [LARGE SCALE GENOMIC DNA]</scope>
    <source>
        <strain evidence="9 10">AR-3-8</strain>
    </source>
</reference>
<dbReference type="InterPro" id="IPR039426">
    <property type="entry name" value="TonB-dep_rcpt-like"/>
</dbReference>
<dbReference type="Pfam" id="PF13715">
    <property type="entry name" value="CarbopepD_reg_2"/>
    <property type="match status" value="1"/>
</dbReference>
<dbReference type="InterPro" id="IPR008969">
    <property type="entry name" value="CarboxyPept-like_regulatory"/>
</dbReference>
<dbReference type="InterPro" id="IPR036942">
    <property type="entry name" value="Beta-barrel_TonB_sf"/>
</dbReference>
<dbReference type="OrthoDB" id="9768177at2"/>
<dbReference type="PROSITE" id="PS52016">
    <property type="entry name" value="TONB_DEPENDENT_REC_3"/>
    <property type="match status" value="1"/>
</dbReference>
<evidence type="ECO:0000259" key="8">
    <source>
        <dbReference type="Pfam" id="PF07715"/>
    </source>
</evidence>
<dbReference type="Proteomes" id="UP000304900">
    <property type="component" value="Unassembled WGS sequence"/>
</dbReference>
<proteinExistence type="inferred from homology"/>
<protein>
    <submittedName>
        <fullName evidence="9">SusC/RagA family TonB-linked outer membrane protein</fullName>
    </submittedName>
</protein>
<dbReference type="InterPro" id="IPR012910">
    <property type="entry name" value="Plug_dom"/>
</dbReference>
<dbReference type="NCBIfam" id="TIGR04056">
    <property type="entry name" value="OMP_RagA_SusC"/>
    <property type="match status" value="1"/>
</dbReference>
<dbReference type="AlphaFoldDB" id="A0A4U6CS43"/>
<evidence type="ECO:0000256" key="3">
    <source>
        <dbReference type="ARBA" id="ARBA00022452"/>
    </source>
</evidence>
<dbReference type="GO" id="GO:0009279">
    <property type="term" value="C:cell outer membrane"/>
    <property type="evidence" value="ECO:0007669"/>
    <property type="project" value="UniProtKB-SubCell"/>
</dbReference>
<dbReference type="Gene3D" id="2.60.40.1120">
    <property type="entry name" value="Carboxypeptidase-like, regulatory domain"/>
    <property type="match status" value="1"/>
</dbReference>
<evidence type="ECO:0000256" key="6">
    <source>
        <dbReference type="ARBA" id="ARBA00023237"/>
    </source>
</evidence>
<gene>
    <name evidence="9" type="ORF">FDK13_33380</name>
</gene>
<evidence type="ECO:0000313" key="9">
    <source>
        <dbReference type="EMBL" id="TKT85728.1"/>
    </source>
</evidence>
<sequence length="1106" mass="122176">MPIFFHSINTVAMKIFYCSSGKLLPFLFYLIAFLLANQPVKAQSFRIQGQVLAADNTGPLTGASVRVRGTQQGTTTDANGFFSLAVSSDKLNLIVSFIGYRSADSTITLPLKKELVFLMQQDAAVINEVSVTGYQSIPKERATGSFVQIDQELINRSVSTNILDRLNGVSSGLLFTGSTSNAKSANPLGRNLGIRIRGESTLADGLQVSRDPLIVLDNFPFEGNLDNINPNDVESITILKDAAAASIWGARAGNGVIVIVTKKGKTNQPLKVELNSNITVTAKPDIHYDRSFLSAPGYLDVEQFLFSKGYFDADLGNTSNRPVISPAVQLMSDAKKGLISAQQLKSQLDGLRTRDVRSDFEKYVYQKAVNQQYSLGLQGGTAHSTYHLSAGYDKNSAALQRNGYNRFTVNSVNTYTPAKGLTLTAGLNYSTSKSADNNYQNQYGSMKPGGKYQDLYPYAQLADGNGNALAIVKDYREAYVNSTSGLGFLDWKYRPLDEIALADYTTKSSNLILKIAVSYEFSKHLSANVQYQNERQLLTVRNYRSEQTYYARDLINKFSLRDAAGAFTYPLPKGGILELSQAEYNTNNLRAQLNFDQTFGQKHTVTAIAGAEIRQLTTTAFNRLSYAYQDEFGIAVNNLNFSQYLPTNPAGTAMIPYPDGNVTGFTNRFISYYANGSYSFERRYTLTLSGRRDGANIFGAKTNERITPLWSAGAGWDISSEKFYHLGWLPYLKVRASYGTSGNVYQGSVYVKGNYLSSDLTGALYVNNITAPNPELKWETIKTVNLGVDFGIVKDRITGTAEYYIKKGEDLIQNQPLAPSAGFNFFYGNSAATKTNGIDLTLKSSNLTGVFKWSTTLLVSHLSDKITRFDGKLSATSLQGTNSGRVSVVGKPLYGVYSYRWGGLDPANGDPQGYLNGELSKNYAGIINNFSADSLVFHGSSVPTWFGALRNDFSFQRWSLSVNIVYKLGYYFRRPSTSVNYADIIAGYAHQDYDSRWQEPGDELSTHVPSMIYPSNAQRNTFYQYSQVLVDKADHIRLQDIRLAYSLTGKDKHSFFDHAELYLYASNLGIIWKANKQGLDPDYASVLQRHTLRAATSVSLGLRASF</sequence>
<dbReference type="NCBIfam" id="TIGR04057">
    <property type="entry name" value="SusC_RagA_signa"/>
    <property type="match status" value="1"/>
</dbReference>
<comment type="similarity">
    <text evidence="7">Belongs to the TonB-dependent receptor family.</text>
</comment>
<feature type="domain" description="TonB-dependent receptor plug" evidence="8">
    <location>
        <begin position="139"/>
        <end position="256"/>
    </location>
</feature>
<evidence type="ECO:0000256" key="2">
    <source>
        <dbReference type="ARBA" id="ARBA00022448"/>
    </source>
</evidence>
<dbReference type="InterPro" id="IPR037066">
    <property type="entry name" value="Plug_dom_sf"/>
</dbReference>
<keyword evidence="5 7" id="KW-0472">Membrane</keyword>
<comment type="caution">
    <text evidence="9">The sequence shown here is derived from an EMBL/GenBank/DDBJ whole genome shotgun (WGS) entry which is preliminary data.</text>
</comment>
<evidence type="ECO:0000256" key="5">
    <source>
        <dbReference type="ARBA" id="ARBA00023136"/>
    </source>
</evidence>
<keyword evidence="4 7" id="KW-0812">Transmembrane</keyword>
<evidence type="ECO:0000256" key="4">
    <source>
        <dbReference type="ARBA" id="ARBA00022692"/>
    </source>
</evidence>
<dbReference type="SUPFAM" id="SSF49464">
    <property type="entry name" value="Carboxypeptidase regulatory domain-like"/>
    <property type="match status" value="1"/>
</dbReference>
<keyword evidence="3 7" id="KW-1134">Transmembrane beta strand</keyword>
<dbReference type="InterPro" id="IPR023996">
    <property type="entry name" value="TonB-dep_OMP_SusC/RagA"/>
</dbReference>
<keyword evidence="2 7" id="KW-0813">Transport</keyword>
<dbReference type="EMBL" id="SZVO01000028">
    <property type="protein sequence ID" value="TKT85728.1"/>
    <property type="molecule type" value="Genomic_DNA"/>
</dbReference>
<comment type="subcellular location">
    <subcellularLocation>
        <location evidence="1 7">Cell outer membrane</location>
        <topology evidence="1 7">Multi-pass membrane protein</topology>
    </subcellularLocation>
</comment>
<evidence type="ECO:0000256" key="1">
    <source>
        <dbReference type="ARBA" id="ARBA00004571"/>
    </source>
</evidence>
<dbReference type="InterPro" id="IPR023997">
    <property type="entry name" value="TonB-dep_OMP_SusC/RagA_CS"/>
</dbReference>